<keyword evidence="5" id="KW-0547">Nucleotide-binding</keyword>
<accession>E7RZQ0</accession>
<dbReference type="InterPro" id="IPR027417">
    <property type="entry name" value="P-loop_NTPase"/>
</dbReference>
<keyword evidence="9" id="KW-1185">Reference proteome</keyword>
<dbReference type="Gene3D" id="3.40.50.300">
    <property type="entry name" value="P-loop containing nucleotide triphosphate hydrolases"/>
    <property type="match status" value="1"/>
</dbReference>
<evidence type="ECO:0000313" key="8">
    <source>
        <dbReference type="EMBL" id="EFV94049.1"/>
    </source>
</evidence>
<dbReference type="CDD" id="cd03235">
    <property type="entry name" value="ABC_Metallic_Cations"/>
    <property type="match status" value="1"/>
</dbReference>
<keyword evidence="2" id="KW-0813">Transport</keyword>
<dbReference type="PANTHER" id="PTHR42734">
    <property type="entry name" value="METAL TRANSPORT SYSTEM ATP-BINDING PROTEIN TM_0124-RELATED"/>
    <property type="match status" value="1"/>
</dbReference>
<dbReference type="GO" id="GO:0016887">
    <property type="term" value="F:ATP hydrolysis activity"/>
    <property type="evidence" value="ECO:0007669"/>
    <property type="project" value="InterPro"/>
</dbReference>
<dbReference type="PANTHER" id="PTHR42734:SF5">
    <property type="entry name" value="IRON TRANSPORT SYSTEM ATP-BINDING PROTEIN HI_0361-RELATED"/>
    <property type="match status" value="1"/>
</dbReference>
<keyword evidence="4" id="KW-0997">Cell inner membrane</keyword>
<protein>
    <submittedName>
        <fullName evidence="8">ABC transporter, ATP-binding protein</fullName>
    </submittedName>
</protein>
<evidence type="ECO:0000256" key="6">
    <source>
        <dbReference type="ARBA" id="ARBA00022840"/>
    </source>
</evidence>
<dbReference type="InterPro" id="IPR003439">
    <property type="entry name" value="ABC_transporter-like_ATP-bd"/>
</dbReference>
<name>E7RZQ0_9BURK</name>
<comment type="similarity">
    <text evidence="1">Belongs to the ABC transporter superfamily.</text>
</comment>
<sequence length="265" mass="28787">MLVSLQNVTVGYDRHPAIHHLQLQISAGDMLAVVGPNGAGKSTFLKLLIGEQLSLEGQVTLPDPDRVRVACLPQINQTDRQFPITVQDMVASGLWHQCGAFGRLGRQGAARVAQALEMVGLRGYAGRVISALSGGEFQRVRFAQLILQDAQLVVLDEPFVGIDVTTQQVLLDLLARWHAQGVTIVAALHEQDIVRQWFPHTLLLAREMIAVGPTAEVLTPENWQRAVDRSVAARQPSTRWCEGPTAIPAAASAVHRGADNAMPRV</sequence>
<keyword evidence="3" id="KW-1003">Cell membrane</keyword>
<reference evidence="8 9" key="1">
    <citation type="submission" date="2010-12" db="EMBL/GenBank/DDBJ databases">
        <authorList>
            <person name="Muzny D."/>
            <person name="Qin X."/>
            <person name="Deng J."/>
            <person name="Jiang H."/>
            <person name="Liu Y."/>
            <person name="Qu J."/>
            <person name="Song X.-Z."/>
            <person name="Zhang L."/>
            <person name="Thornton R."/>
            <person name="Coyle M."/>
            <person name="Francisco L."/>
            <person name="Jackson L."/>
            <person name="Javaid M."/>
            <person name="Korchina V."/>
            <person name="Kovar C."/>
            <person name="Mata R."/>
            <person name="Mathew T."/>
            <person name="Ngo R."/>
            <person name="Nguyen L."/>
            <person name="Nguyen N."/>
            <person name="Okwuonu G."/>
            <person name="Ongeri F."/>
            <person name="Pham C."/>
            <person name="Simmons D."/>
            <person name="Wilczek-Boney K."/>
            <person name="Hale W."/>
            <person name="Jakkamsetti A."/>
            <person name="Pham P."/>
            <person name="Ruth R."/>
            <person name="San Lucas F."/>
            <person name="Warren J."/>
            <person name="Zhang J."/>
            <person name="Zhao Z."/>
            <person name="Zhou C."/>
            <person name="Zhu D."/>
            <person name="Lee S."/>
            <person name="Bess C."/>
            <person name="Blankenburg K."/>
            <person name="Forbes L."/>
            <person name="Fu Q."/>
            <person name="Gubbala S."/>
            <person name="Hirani K."/>
            <person name="Jayaseelan J.C."/>
            <person name="Lara F."/>
            <person name="Munidasa M."/>
            <person name="Palculict T."/>
            <person name="Patil S."/>
            <person name="Pu L.-L."/>
            <person name="Saada N."/>
            <person name="Tang L."/>
            <person name="Weissenberger G."/>
            <person name="Zhu Y."/>
            <person name="Hemphill L."/>
            <person name="Shang Y."/>
            <person name="Youmans B."/>
            <person name="Ayvaz T."/>
            <person name="Ross M."/>
            <person name="Santibanez J."/>
            <person name="Aqrawi P."/>
            <person name="Gross S."/>
            <person name="Joshi V."/>
            <person name="Fowler G."/>
            <person name="Nazareth L."/>
            <person name="Reid J."/>
            <person name="Worley K."/>
            <person name="Petrosino J."/>
            <person name="Highlander S."/>
            <person name="Gibbs R."/>
        </authorList>
    </citation>
    <scope>NUCLEOTIDE SEQUENCE [LARGE SCALE GENOMIC DNA]</scope>
    <source>
        <strain evidence="8 9">ATCC 51599</strain>
    </source>
</reference>
<dbReference type="eggNOG" id="COG1121">
    <property type="taxonomic scope" value="Bacteria"/>
</dbReference>
<proteinExistence type="inferred from homology"/>
<feature type="domain" description="ABC transporter" evidence="7">
    <location>
        <begin position="3"/>
        <end position="231"/>
    </location>
</feature>
<dbReference type="HOGENOM" id="CLU_000604_1_11_4"/>
<evidence type="ECO:0000256" key="2">
    <source>
        <dbReference type="ARBA" id="ARBA00022448"/>
    </source>
</evidence>
<dbReference type="InterPro" id="IPR017871">
    <property type="entry name" value="ABC_transporter-like_CS"/>
</dbReference>
<dbReference type="RefSeq" id="WP_005674560.1">
    <property type="nucleotide sequence ID" value="NZ_CP146288.1"/>
</dbReference>
<evidence type="ECO:0000256" key="4">
    <source>
        <dbReference type="ARBA" id="ARBA00022519"/>
    </source>
</evidence>
<dbReference type="AlphaFoldDB" id="E7RZQ0"/>
<evidence type="ECO:0000259" key="7">
    <source>
        <dbReference type="PROSITE" id="PS50893"/>
    </source>
</evidence>
<dbReference type="GO" id="GO:0005524">
    <property type="term" value="F:ATP binding"/>
    <property type="evidence" value="ECO:0007669"/>
    <property type="project" value="UniProtKB-KW"/>
</dbReference>
<keyword evidence="6 8" id="KW-0067">ATP-binding</keyword>
<dbReference type="SUPFAM" id="SSF52540">
    <property type="entry name" value="P-loop containing nucleoside triphosphate hydrolases"/>
    <property type="match status" value="1"/>
</dbReference>
<dbReference type="PROSITE" id="PS00211">
    <property type="entry name" value="ABC_TRANSPORTER_1"/>
    <property type="match status" value="1"/>
</dbReference>
<keyword evidence="4" id="KW-0472">Membrane</keyword>
<dbReference type="InterPro" id="IPR003593">
    <property type="entry name" value="AAA+_ATPase"/>
</dbReference>
<dbReference type="Proteomes" id="UP000011021">
    <property type="component" value="Unassembled WGS sequence"/>
</dbReference>
<evidence type="ECO:0000256" key="1">
    <source>
        <dbReference type="ARBA" id="ARBA00005417"/>
    </source>
</evidence>
<evidence type="ECO:0000256" key="5">
    <source>
        <dbReference type="ARBA" id="ARBA00022741"/>
    </source>
</evidence>
<dbReference type="STRING" id="887898.HMPREF0551_2164"/>
<dbReference type="InterPro" id="IPR050153">
    <property type="entry name" value="Metal_Ion_Import_ABC"/>
</dbReference>
<comment type="caution">
    <text evidence="8">The sequence shown here is derived from an EMBL/GenBank/DDBJ whole genome shotgun (WGS) entry which is preliminary data.</text>
</comment>
<organism evidence="8 9">
    <name type="scientific">Lautropia mirabilis ATCC 51599</name>
    <dbReference type="NCBI Taxonomy" id="887898"/>
    <lineage>
        <taxon>Bacteria</taxon>
        <taxon>Pseudomonadati</taxon>
        <taxon>Pseudomonadota</taxon>
        <taxon>Betaproteobacteria</taxon>
        <taxon>Burkholderiales</taxon>
        <taxon>Burkholderiaceae</taxon>
        <taxon>Lautropia</taxon>
    </lineage>
</organism>
<dbReference type="SMART" id="SM00382">
    <property type="entry name" value="AAA"/>
    <property type="match status" value="1"/>
</dbReference>
<dbReference type="PROSITE" id="PS50893">
    <property type="entry name" value="ABC_TRANSPORTER_2"/>
    <property type="match status" value="1"/>
</dbReference>
<dbReference type="EMBL" id="AEQP01000022">
    <property type="protein sequence ID" value="EFV94049.1"/>
    <property type="molecule type" value="Genomic_DNA"/>
</dbReference>
<gene>
    <name evidence="8" type="ORF">HMPREF0551_2164</name>
</gene>
<evidence type="ECO:0000313" key="9">
    <source>
        <dbReference type="Proteomes" id="UP000011021"/>
    </source>
</evidence>
<evidence type="ECO:0000256" key="3">
    <source>
        <dbReference type="ARBA" id="ARBA00022475"/>
    </source>
</evidence>
<dbReference type="Pfam" id="PF00005">
    <property type="entry name" value="ABC_tran"/>
    <property type="match status" value="1"/>
</dbReference>